<dbReference type="KEGG" id="broo:brsh051_01390"/>
<dbReference type="GO" id="GO:0005975">
    <property type="term" value="P:carbohydrate metabolic process"/>
    <property type="evidence" value="ECO:0007669"/>
    <property type="project" value="InterPro"/>
</dbReference>
<comment type="similarity">
    <text evidence="1">Belongs to the LamB/PxpA family.</text>
</comment>
<dbReference type="Proteomes" id="UP001431656">
    <property type="component" value="Chromosome"/>
</dbReference>
<dbReference type="Gene3D" id="3.20.20.370">
    <property type="entry name" value="Glycoside hydrolase/deacetylase"/>
    <property type="match status" value="1"/>
</dbReference>
<dbReference type="NCBIfam" id="NF003814">
    <property type="entry name" value="PRK05406.1-3"/>
    <property type="match status" value="1"/>
</dbReference>
<dbReference type="NCBIfam" id="NF003816">
    <property type="entry name" value="PRK05406.1-5"/>
    <property type="match status" value="1"/>
</dbReference>
<dbReference type="EMBL" id="AP028056">
    <property type="protein sequence ID" value="BEH00858.1"/>
    <property type="molecule type" value="Genomic_DNA"/>
</dbReference>
<dbReference type="SUPFAM" id="SSF88713">
    <property type="entry name" value="Glycoside hydrolase/deacetylase"/>
    <property type="match status" value="1"/>
</dbReference>
<dbReference type="AlphaFoldDB" id="A0AAN0K5R0"/>
<keyword evidence="1" id="KW-0547">Nucleotide-binding</keyword>
<evidence type="ECO:0000313" key="3">
    <source>
        <dbReference type="Proteomes" id="UP001431656"/>
    </source>
</evidence>
<accession>A0AAN0K5R0</accession>
<dbReference type="GO" id="GO:0005524">
    <property type="term" value="F:ATP binding"/>
    <property type="evidence" value="ECO:0007669"/>
    <property type="project" value="UniProtKB-UniRule"/>
</dbReference>
<gene>
    <name evidence="1" type="primary">pxpA</name>
    <name evidence="2" type="ORF">brsh051_01390</name>
</gene>
<dbReference type="RefSeq" id="WP_286266605.1">
    <property type="nucleotide sequence ID" value="NZ_AP028056.1"/>
</dbReference>
<evidence type="ECO:0000313" key="2">
    <source>
        <dbReference type="EMBL" id="BEH00858.1"/>
    </source>
</evidence>
<comment type="subunit">
    <text evidence="1">Forms a complex composed of PxpA, PxpB and PxpC.</text>
</comment>
<evidence type="ECO:0000256" key="1">
    <source>
        <dbReference type="HAMAP-Rule" id="MF_00691"/>
    </source>
</evidence>
<dbReference type="Pfam" id="PF03746">
    <property type="entry name" value="LamB_YcsF"/>
    <property type="match status" value="1"/>
</dbReference>
<keyword evidence="1" id="KW-0378">Hydrolase</keyword>
<dbReference type="EC" id="3.5.2.9" evidence="1"/>
<keyword evidence="3" id="KW-1185">Reference proteome</keyword>
<keyword evidence="1" id="KW-0067">ATP-binding</keyword>
<comment type="catalytic activity">
    <reaction evidence="1">
        <text>5-oxo-L-proline + ATP + 2 H2O = L-glutamate + ADP + phosphate + H(+)</text>
        <dbReference type="Rhea" id="RHEA:10348"/>
        <dbReference type="ChEBI" id="CHEBI:15377"/>
        <dbReference type="ChEBI" id="CHEBI:15378"/>
        <dbReference type="ChEBI" id="CHEBI:29985"/>
        <dbReference type="ChEBI" id="CHEBI:30616"/>
        <dbReference type="ChEBI" id="CHEBI:43474"/>
        <dbReference type="ChEBI" id="CHEBI:58402"/>
        <dbReference type="ChEBI" id="CHEBI:456216"/>
        <dbReference type="EC" id="3.5.2.9"/>
    </reaction>
</comment>
<dbReference type="InterPro" id="IPR011330">
    <property type="entry name" value="Glyco_hydro/deAcase_b/a-brl"/>
</dbReference>
<dbReference type="CDD" id="cd10787">
    <property type="entry name" value="LamB_YcsF_like"/>
    <property type="match status" value="1"/>
</dbReference>
<sequence>MTESSARVDLNSDVGESFGRWTIDDAAMLTTVSSANIACGFHAGDPSSIRRSLTVAAANGVTVGAHVGYRDLVGFGRRDLDVDTPDLIADIIYQIGALQALAIGAGTRVSYVKPHGALYNRIVHDERQAGAVVTAITEVDPSMVLLGLPGSAVLGLAERAGVPTATEAFADRAYTPQGELVSRRIEGSVLRDPELIANRIVRLVEAGTITAIDGTEVRLHADSICVHGDSDGAVEAARALRARLTAAGVQIASFAGV</sequence>
<dbReference type="PANTHER" id="PTHR30292:SF0">
    <property type="entry name" value="5-OXOPROLINASE SUBUNIT A"/>
    <property type="match status" value="1"/>
</dbReference>
<comment type="function">
    <text evidence="1">Catalyzes the cleavage of 5-oxoproline to form L-glutamate coupled to the hydrolysis of ATP to ADP and inorganic phosphate.</text>
</comment>
<dbReference type="InterPro" id="IPR005501">
    <property type="entry name" value="LamB/YcsF/PxpA-like"/>
</dbReference>
<name>A0AAN0K5R0_9ACTN</name>
<reference evidence="2" key="1">
    <citation type="journal article" date="2024" name="Int. J. Syst. Evol. Microbiol.">
        <title>Brooklawnia propionicigenes sp. nov., a facultatively anaerobic, propionate-producing bacterium isolated from a methanogenic reactor treating waste from cattle farms.</title>
        <authorList>
            <person name="Akita Y."/>
            <person name="Ueki A."/>
            <person name="Tonouchi A."/>
            <person name="Sugawara Y."/>
            <person name="Honma S."/>
            <person name="Kaku N."/>
            <person name="Ueki K."/>
        </authorList>
    </citation>
    <scope>NUCLEOTIDE SEQUENCE</scope>
    <source>
        <strain evidence="2">SH051</strain>
    </source>
</reference>
<organism evidence="2 3">
    <name type="scientific">Brooklawnia propionicigenes</name>
    <dbReference type="NCBI Taxonomy" id="3041175"/>
    <lineage>
        <taxon>Bacteria</taxon>
        <taxon>Bacillati</taxon>
        <taxon>Actinomycetota</taxon>
        <taxon>Actinomycetes</taxon>
        <taxon>Propionibacteriales</taxon>
        <taxon>Propionibacteriaceae</taxon>
        <taxon>Brooklawnia</taxon>
    </lineage>
</organism>
<dbReference type="GO" id="GO:0017168">
    <property type="term" value="F:5-oxoprolinase (ATP-hydrolyzing) activity"/>
    <property type="evidence" value="ECO:0007669"/>
    <property type="project" value="UniProtKB-UniRule"/>
</dbReference>
<proteinExistence type="inferred from homology"/>
<dbReference type="PANTHER" id="PTHR30292">
    <property type="entry name" value="UNCHARACTERIZED PROTEIN YBGL-RELATED"/>
    <property type="match status" value="1"/>
</dbReference>
<protein>
    <recommendedName>
        <fullName evidence="1">5-oxoprolinase subunit A</fullName>
        <shortName evidence="1">5-OPase subunit A</shortName>
        <ecNumber evidence="1">3.5.2.9</ecNumber>
    </recommendedName>
    <alternativeName>
        <fullName evidence="1">5-oxoprolinase (ATP-hydrolyzing) subunit A</fullName>
    </alternativeName>
</protein>
<dbReference type="HAMAP" id="MF_00691">
    <property type="entry name" value="PxpA"/>
    <property type="match status" value="1"/>
</dbReference>